<dbReference type="GO" id="GO:0006355">
    <property type="term" value="P:regulation of DNA-templated transcription"/>
    <property type="evidence" value="ECO:0007669"/>
    <property type="project" value="InterPro"/>
</dbReference>
<comment type="caution">
    <text evidence="1">The sequence shown here is derived from an EMBL/GenBank/DDBJ whole genome shotgun (WGS) entry which is preliminary data.</text>
</comment>
<dbReference type="AlphaFoldDB" id="A0A3M8FEZ8"/>
<evidence type="ECO:0008006" key="3">
    <source>
        <dbReference type="Google" id="ProtNLM"/>
    </source>
</evidence>
<dbReference type="RefSeq" id="WP_050363959.1">
    <property type="nucleotide sequence ID" value="NZ_CP108540.1"/>
</dbReference>
<dbReference type="EMBL" id="JNAD02000003">
    <property type="protein sequence ID" value="RKM97082.1"/>
    <property type="molecule type" value="Genomic_DNA"/>
</dbReference>
<evidence type="ECO:0000313" key="2">
    <source>
        <dbReference type="Proteomes" id="UP000028058"/>
    </source>
</evidence>
<gene>
    <name evidence="1" type="ORF">SFRA_007455</name>
</gene>
<dbReference type="Proteomes" id="UP000028058">
    <property type="component" value="Unassembled WGS sequence"/>
</dbReference>
<organism evidence="1 2">
    <name type="scientific">Streptomyces xinghaiensis</name>
    <dbReference type="NCBI Taxonomy" id="1038928"/>
    <lineage>
        <taxon>Bacteria</taxon>
        <taxon>Bacillati</taxon>
        <taxon>Actinomycetota</taxon>
        <taxon>Actinomycetes</taxon>
        <taxon>Kitasatosporales</taxon>
        <taxon>Streptomycetaceae</taxon>
        <taxon>Streptomyces</taxon>
    </lineage>
</organism>
<dbReference type="OrthoDB" id="4230094at2"/>
<protein>
    <recommendedName>
        <fullName evidence="3">Ribbon-helix-helix protein, CopG family</fullName>
    </recommendedName>
</protein>
<name>A0A3M8FEZ8_9ACTN</name>
<keyword evidence="2" id="KW-1185">Reference proteome</keyword>
<dbReference type="SUPFAM" id="SSF47598">
    <property type="entry name" value="Ribbon-helix-helix"/>
    <property type="match status" value="1"/>
</dbReference>
<reference evidence="1 2" key="1">
    <citation type="journal article" date="2014" name="Genome Announc.">
        <title>Draft Genome Sequence of Streptomyces fradiae ATCC 19609, a Strain Highly Sensitive to Antibiotics.</title>
        <authorList>
            <person name="Bekker O.B."/>
            <person name="Klimina K.M."/>
            <person name="Vatlin A.A."/>
            <person name="Zakharevich N.V."/>
            <person name="Kasianov A.S."/>
            <person name="Danilenko V.N."/>
        </authorList>
    </citation>
    <scope>NUCLEOTIDE SEQUENCE [LARGE SCALE GENOMIC DNA]</scope>
    <source>
        <strain evidence="1 2">ATCC 19609</strain>
    </source>
</reference>
<accession>A0A3M8FEZ8</accession>
<evidence type="ECO:0000313" key="1">
    <source>
        <dbReference type="EMBL" id="RKM97082.1"/>
    </source>
</evidence>
<dbReference type="InterPro" id="IPR010985">
    <property type="entry name" value="Ribbon_hlx_hlx"/>
</dbReference>
<proteinExistence type="predicted"/>
<sequence>MADTTIKITDDVRDRLRILAEERGTSVRSLVERMATETPTEAERTERTARGLAYIRANLCPDLTEDDVRRAQQWRADIAAGRLGSRR</sequence>